<gene>
    <name evidence="2" type="ORF">QE152_g8816</name>
</gene>
<comment type="caution">
    <text evidence="2">The sequence shown here is derived from an EMBL/GenBank/DDBJ whole genome shotgun (WGS) entry which is preliminary data.</text>
</comment>
<evidence type="ECO:0000256" key="1">
    <source>
        <dbReference type="SAM" id="MobiDB-lite"/>
    </source>
</evidence>
<reference evidence="2 3" key="1">
    <citation type="journal article" date="2024" name="BMC Genomics">
        <title>De novo assembly and annotation of Popillia japonica's genome with initial clues to its potential as an invasive pest.</title>
        <authorList>
            <person name="Cucini C."/>
            <person name="Boschi S."/>
            <person name="Funari R."/>
            <person name="Cardaioli E."/>
            <person name="Iannotti N."/>
            <person name="Marturano G."/>
            <person name="Paoli F."/>
            <person name="Bruttini M."/>
            <person name="Carapelli A."/>
            <person name="Frati F."/>
            <person name="Nardi F."/>
        </authorList>
    </citation>
    <scope>NUCLEOTIDE SEQUENCE [LARGE SCALE GENOMIC DNA]</scope>
    <source>
        <strain evidence="2">DMR45628</strain>
    </source>
</reference>
<evidence type="ECO:0000313" key="3">
    <source>
        <dbReference type="Proteomes" id="UP001458880"/>
    </source>
</evidence>
<protein>
    <recommendedName>
        <fullName evidence="4">Retrotransposon gag domain-containing protein</fullName>
    </recommendedName>
</protein>
<feature type="compositionally biased region" description="Basic and acidic residues" evidence="1">
    <location>
        <begin position="145"/>
        <end position="158"/>
    </location>
</feature>
<dbReference type="Proteomes" id="UP001458880">
    <property type="component" value="Unassembled WGS sequence"/>
</dbReference>
<proteinExistence type="predicted"/>
<sequence length="188" mass="22208">MQQLHHWTDSLVLETAKANLRGGAVYWLERQSSSIKKWEDFVSAYKKTFIHTESLPVKWKKMAGRVQQRHESTSAYFHEKVKYCWDMGLTLEDTKEQILIGMWNREVCSVIAAIKHSNLDDLLHDMIKQERLIPERQGRIKESIERKDKHKLETRPGMKVENCNYTPNADRGKPENKTKRQREKTNTN</sequence>
<name>A0AAW1LZC6_POPJA</name>
<feature type="region of interest" description="Disordered" evidence="1">
    <location>
        <begin position="145"/>
        <end position="188"/>
    </location>
</feature>
<feature type="compositionally biased region" description="Basic and acidic residues" evidence="1">
    <location>
        <begin position="170"/>
        <end position="188"/>
    </location>
</feature>
<organism evidence="2 3">
    <name type="scientific">Popillia japonica</name>
    <name type="common">Japanese beetle</name>
    <dbReference type="NCBI Taxonomy" id="7064"/>
    <lineage>
        <taxon>Eukaryota</taxon>
        <taxon>Metazoa</taxon>
        <taxon>Ecdysozoa</taxon>
        <taxon>Arthropoda</taxon>
        <taxon>Hexapoda</taxon>
        <taxon>Insecta</taxon>
        <taxon>Pterygota</taxon>
        <taxon>Neoptera</taxon>
        <taxon>Endopterygota</taxon>
        <taxon>Coleoptera</taxon>
        <taxon>Polyphaga</taxon>
        <taxon>Scarabaeiformia</taxon>
        <taxon>Scarabaeidae</taxon>
        <taxon>Rutelinae</taxon>
        <taxon>Popillia</taxon>
    </lineage>
</organism>
<dbReference type="EMBL" id="JASPKY010000072">
    <property type="protein sequence ID" value="KAK9739657.1"/>
    <property type="molecule type" value="Genomic_DNA"/>
</dbReference>
<evidence type="ECO:0000313" key="2">
    <source>
        <dbReference type="EMBL" id="KAK9739657.1"/>
    </source>
</evidence>
<accession>A0AAW1LZC6</accession>
<evidence type="ECO:0008006" key="4">
    <source>
        <dbReference type="Google" id="ProtNLM"/>
    </source>
</evidence>
<keyword evidence="3" id="KW-1185">Reference proteome</keyword>
<dbReference type="AlphaFoldDB" id="A0AAW1LZC6"/>